<evidence type="ECO:0000313" key="3">
    <source>
        <dbReference type="Proteomes" id="UP000230407"/>
    </source>
</evidence>
<dbReference type="EMBL" id="PGGW01000049">
    <property type="protein sequence ID" value="PJE97116.1"/>
    <property type="molecule type" value="Genomic_DNA"/>
</dbReference>
<name>A0A2M8LYR6_9ACTN</name>
<dbReference type="AlphaFoldDB" id="A0A2M8LYR6"/>
<comment type="caution">
    <text evidence="2">The sequence shown here is derived from an EMBL/GenBank/DDBJ whole genome shotgun (WGS) entry which is preliminary data.</text>
</comment>
<sequence length="554" mass="59332">MPLTLGETFDAAAEEVQSAARTLPPVLAPEQLGALVSSLRELVDQLRAYPQQYARDPGHLPRASGAVHTVMSETSADLRAYLSTAAERVAQAAELSGGPVVPFSPSGSLEAAGQRLAISRDLLRSHRDPDGRPTTPYVVVIAQARAQRYVLRRVADVAWAAGRYADQLASRTSPSTVRAALEGTRDALDRAAVFGRQANQDAPAEMAALPFAPALTPRQYQLDTTPVLDGLAEDGDRLVRAAFQASRQERPFSGSDLQQIARSMAMGHLLAGRVLLEMGAAHTEPVAAALGDGAARLRTAAQAWQHTAQAWRWFVDTADPREHPSLPRYAYDVKRLGRAGLLPRTQPHPVTADAHAMAVRIGRFLYGSDWLPENGPRAARDVAAMLDEVGGLEPLLTGLYRLPATGRALAEAGPHHVQHVAGGLVTHDIDRRPLHVGETHGRFYPPTVQQLNALTDTYTPTARAAQKAADQLVTIAHGSGAEMLRARLDAAVQHAPTPPPPPAAAEGASVRVSAAAARSRSTTVSDQRRTAPQSENRPAHLPAGQQSPQRRRTR</sequence>
<organism evidence="2 3">
    <name type="scientific">Streptomyces carminius</name>
    <dbReference type="NCBI Taxonomy" id="2665496"/>
    <lineage>
        <taxon>Bacteria</taxon>
        <taxon>Bacillati</taxon>
        <taxon>Actinomycetota</taxon>
        <taxon>Actinomycetes</taxon>
        <taxon>Kitasatosporales</taxon>
        <taxon>Streptomycetaceae</taxon>
        <taxon>Streptomyces</taxon>
    </lineage>
</organism>
<dbReference type="Proteomes" id="UP000230407">
    <property type="component" value="Unassembled WGS sequence"/>
</dbReference>
<reference evidence="2 3" key="1">
    <citation type="submission" date="2017-11" db="EMBL/GenBank/DDBJ databases">
        <title>Streptomyces carmine sp. nov., a novel actinomycete isolated from Sophora alopecuroides in Xinjiang, China.</title>
        <authorList>
            <person name="Wang Y."/>
            <person name="Luo X."/>
            <person name="Wan C."/>
            <person name="Zhang L."/>
        </authorList>
    </citation>
    <scope>NUCLEOTIDE SEQUENCE [LARGE SCALE GENOMIC DNA]</scope>
    <source>
        <strain evidence="2 3">TRM SA0054</strain>
    </source>
</reference>
<feature type="compositionally biased region" description="Low complexity" evidence="1">
    <location>
        <begin position="504"/>
        <end position="525"/>
    </location>
</feature>
<protein>
    <submittedName>
        <fullName evidence="2">Uncharacterized protein</fullName>
    </submittedName>
</protein>
<gene>
    <name evidence="2" type="ORF">CUT44_14130</name>
</gene>
<feature type="region of interest" description="Disordered" evidence="1">
    <location>
        <begin position="493"/>
        <end position="554"/>
    </location>
</feature>
<accession>A0A2M8LYR6</accession>
<keyword evidence="3" id="KW-1185">Reference proteome</keyword>
<dbReference type="RefSeq" id="WP_100202318.1">
    <property type="nucleotide sequence ID" value="NZ_PGGW01000049.1"/>
</dbReference>
<evidence type="ECO:0000256" key="1">
    <source>
        <dbReference type="SAM" id="MobiDB-lite"/>
    </source>
</evidence>
<proteinExistence type="predicted"/>
<evidence type="ECO:0000313" key="2">
    <source>
        <dbReference type="EMBL" id="PJE97116.1"/>
    </source>
</evidence>